<organism evidence="1 5">
    <name type="scientific">Rotaria sordida</name>
    <dbReference type="NCBI Taxonomy" id="392033"/>
    <lineage>
        <taxon>Eukaryota</taxon>
        <taxon>Metazoa</taxon>
        <taxon>Spiralia</taxon>
        <taxon>Gnathifera</taxon>
        <taxon>Rotifera</taxon>
        <taxon>Eurotatoria</taxon>
        <taxon>Bdelloidea</taxon>
        <taxon>Philodinida</taxon>
        <taxon>Philodinidae</taxon>
        <taxon>Rotaria</taxon>
    </lineage>
</organism>
<dbReference type="EMBL" id="CAJNOO010003964">
    <property type="protein sequence ID" value="CAF1362405.1"/>
    <property type="molecule type" value="Genomic_DNA"/>
</dbReference>
<evidence type="ECO:0000313" key="3">
    <source>
        <dbReference type="EMBL" id="CAF3911941.1"/>
    </source>
</evidence>
<dbReference type="AlphaFoldDB" id="A0A815I9B3"/>
<comment type="caution">
    <text evidence="1">The sequence shown here is derived from an EMBL/GenBank/DDBJ whole genome shotgun (WGS) entry which is preliminary data.</text>
</comment>
<dbReference type="EMBL" id="CAJOAX010004578">
    <property type="protein sequence ID" value="CAF3911941.1"/>
    <property type="molecule type" value="Genomic_DNA"/>
</dbReference>
<protein>
    <submittedName>
        <fullName evidence="1">Uncharacterized protein</fullName>
    </submittedName>
</protein>
<dbReference type="EMBL" id="CAJNOU010003785">
    <property type="protein sequence ID" value="CAF1409732.1"/>
    <property type="molecule type" value="Genomic_DNA"/>
</dbReference>
<dbReference type="Proteomes" id="UP000663889">
    <property type="component" value="Unassembled WGS sequence"/>
</dbReference>
<sequence length="524" mass="61686">MSFKKSKWHCPFKLTRRTLTLEQENLLEYQPKTLNKHNEWRRQFLPMFPKLSNQHTQNVPLLLASVPAEKLSVIELLRRSPGIHPEPWNSKYDTQNSSYVYLLYGNLLNPLKTRFNVDTSILDYNLYRLHHIIELFINKYRTYEGSDFLFDHHFQVPGHDKFLRRLHTNELIMFLEFFLQIDVDTFFMKTCTFRITDGLFIKSGLFCTEEITNTLGHDMKPCQQLFCTLCQAEDDSADSTSCTTIKFSTSGQKHRFVNGYEAILNCPANCQTNNIIYVLTCVCGEYDYIGSTQYTLNEVIEYHRHHTNRLIIEYLLNGEPFLVPCICTQNEFNKQRANKQRLYQHFTHCTKALQLFLQYNPEYWPFVPMKVADAQFDDLSYKNMADHNITEDSINIQNVYHTNVPKPPAGYTFSQRQLAEQRQFFTNFHPRHYQFYSTLDLYRATIVAVLPFPCSIMLRHLIEILFVTHAETKLNCFNLFTGSTDLLYGLPYSQGRIWCENLLNPSVARFFPSNDTTTFIKTEK</sequence>
<reference evidence="1" key="1">
    <citation type="submission" date="2021-02" db="EMBL/GenBank/DDBJ databases">
        <authorList>
            <person name="Nowell W R."/>
        </authorList>
    </citation>
    <scope>NUCLEOTIDE SEQUENCE</scope>
</reference>
<dbReference type="OrthoDB" id="9991287at2759"/>
<accession>A0A815I9B3</accession>
<evidence type="ECO:0000313" key="1">
    <source>
        <dbReference type="EMBL" id="CAF1362405.1"/>
    </source>
</evidence>
<dbReference type="Proteomes" id="UP000663823">
    <property type="component" value="Unassembled WGS sequence"/>
</dbReference>
<evidence type="ECO:0000313" key="5">
    <source>
        <dbReference type="Proteomes" id="UP000663882"/>
    </source>
</evidence>
<dbReference type="Proteomes" id="UP000663882">
    <property type="component" value="Unassembled WGS sequence"/>
</dbReference>
<evidence type="ECO:0000313" key="4">
    <source>
        <dbReference type="EMBL" id="CAF3926762.1"/>
    </source>
</evidence>
<dbReference type="EMBL" id="CAJOBE010004331">
    <property type="protein sequence ID" value="CAF3926762.1"/>
    <property type="molecule type" value="Genomic_DNA"/>
</dbReference>
<evidence type="ECO:0000313" key="2">
    <source>
        <dbReference type="EMBL" id="CAF1409732.1"/>
    </source>
</evidence>
<proteinExistence type="predicted"/>
<name>A0A815I9B3_9BILA</name>
<gene>
    <name evidence="4" type="ORF">FNK824_LOCUS21918</name>
    <name evidence="3" type="ORF">OTI717_LOCUS24345</name>
    <name evidence="1" type="ORF">RFH988_LOCUS32891</name>
    <name evidence="2" type="ORF">SEV965_LOCUS31809</name>
</gene>
<dbReference type="Proteomes" id="UP000663874">
    <property type="component" value="Unassembled WGS sequence"/>
</dbReference>